<evidence type="ECO:0000259" key="1">
    <source>
        <dbReference type="Pfam" id="PF00425"/>
    </source>
</evidence>
<dbReference type="STRING" id="322095.HMPREF3185_00637"/>
<evidence type="ECO:0000313" key="3">
    <source>
        <dbReference type="Proteomes" id="UP000070224"/>
    </source>
</evidence>
<dbReference type="AlphaFoldDB" id="A0A134BAL1"/>
<dbReference type="PANTHER" id="PTHR11236">
    <property type="entry name" value="AMINOBENZOATE/ANTHRANILATE SYNTHASE"/>
    <property type="match status" value="1"/>
</dbReference>
<dbReference type="PATRIC" id="fig|322095.3.peg.630"/>
<sequence length="331" mass="36798">MHTPFQPSEQVWATLKAMNEASHRGQPFFFILDFELQEGVFVLEPLQHHDGSLFFDFPTAKTPDPIGTKGKLTLTPSPEAPERYAERFDIIHRGLMRGDSFLTNLTIRTPIEIEASLADIYLSSEATYRVLLPGRFVSFSPECFVKLQGDELATHPMKGTIDARIPDAAEKLRADYKEGCEHHTIVDLMRNDLSRVAEGVHVRRFKYLTELHTSSGPLLQMSSEVVGSVDRSEGIRLGDLILQLLPAGSISGAPKERTVALIQEAEGHPRGFYTGVCGYFDGASLDSAVLIRFVEEDASGAHFYRSGGGITINSVAEDEYHECLQKIYIPQ</sequence>
<reference evidence="3" key="1">
    <citation type="submission" date="2016-01" db="EMBL/GenBank/DDBJ databases">
        <authorList>
            <person name="Mitreva M."/>
            <person name="Pepin K.H."/>
            <person name="Mihindukulasuriya K.A."/>
            <person name="Fulton R."/>
            <person name="Fronick C."/>
            <person name="O'Laughlin M."/>
            <person name="Miner T."/>
            <person name="Herter B."/>
            <person name="Rosa B.A."/>
            <person name="Cordes M."/>
            <person name="Tomlinson C."/>
            <person name="Wollam A."/>
            <person name="Palsikar V.B."/>
            <person name="Mardis E.R."/>
            <person name="Wilson R.K."/>
        </authorList>
    </citation>
    <scope>NUCLEOTIDE SEQUENCE [LARGE SCALE GENOMIC DNA]</scope>
    <source>
        <strain evidence="3">KA00683</strain>
    </source>
</reference>
<feature type="domain" description="Chorismate-utilising enzyme C-terminal" evidence="1">
    <location>
        <begin position="82"/>
        <end position="326"/>
    </location>
</feature>
<gene>
    <name evidence="2" type="ORF">HMPREF3185_00637</name>
</gene>
<name>A0A134BAL1_9PORP</name>
<dbReference type="NCBIfam" id="NF005486">
    <property type="entry name" value="PRK07093.1"/>
    <property type="match status" value="1"/>
</dbReference>
<dbReference type="GO" id="GO:0046820">
    <property type="term" value="F:4-amino-4-deoxychorismate synthase activity"/>
    <property type="evidence" value="ECO:0007669"/>
    <property type="project" value="TreeGrafter"/>
</dbReference>
<dbReference type="EMBL" id="LSDK01000050">
    <property type="protein sequence ID" value="KXB76982.1"/>
    <property type="molecule type" value="Genomic_DNA"/>
</dbReference>
<dbReference type="PANTHER" id="PTHR11236:SF50">
    <property type="entry name" value="AMINODEOXYCHORISMATE SYNTHASE COMPONENT 1"/>
    <property type="match status" value="1"/>
</dbReference>
<accession>A0A134BAL1</accession>
<dbReference type="InterPro" id="IPR005801">
    <property type="entry name" value="ADC_synthase"/>
</dbReference>
<proteinExistence type="predicted"/>
<dbReference type="RefSeq" id="WP_060935091.1">
    <property type="nucleotide sequence ID" value="NZ_KQ960432.1"/>
</dbReference>
<keyword evidence="3" id="KW-1185">Reference proteome</keyword>
<dbReference type="InterPro" id="IPR015890">
    <property type="entry name" value="Chorismate_C"/>
</dbReference>
<dbReference type="Gene3D" id="3.60.120.10">
    <property type="entry name" value="Anthranilate synthase"/>
    <property type="match status" value="1"/>
</dbReference>
<dbReference type="SUPFAM" id="SSF56322">
    <property type="entry name" value="ADC synthase"/>
    <property type="match status" value="1"/>
</dbReference>
<comment type="caution">
    <text evidence="2">The sequence shown here is derived from an EMBL/GenBank/DDBJ whole genome shotgun (WGS) entry which is preliminary data.</text>
</comment>
<evidence type="ECO:0000313" key="2">
    <source>
        <dbReference type="EMBL" id="KXB76982.1"/>
    </source>
</evidence>
<dbReference type="InterPro" id="IPR019999">
    <property type="entry name" value="Anth_synth_I-like"/>
</dbReference>
<dbReference type="Proteomes" id="UP000070224">
    <property type="component" value="Unassembled WGS sequence"/>
</dbReference>
<organism evidence="2 3">
    <name type="scientific">Porphyromonas somerae</name>
    <dbReference type="NCBI Taxonomy" id="322095"/>
    <lineage>
        <taxon>Bacteria</taxon>
        <taxon>Pseudomonadati</taxon>
        <taxon>Bacteroidota</taxon>
        <taxon>Bacteroidia</taxon>
        <taxon>Bacteroidales</taxon>
        <taxon>Porphyromonadaceae</taxon>
        <taxon>Porphyromonas</taxon>
    </lineage>
</organism>
<protein>
    <submittedName>
        <fullName evidence="2">Para-aminobenzoate synthase component I</fullName>
    </submittedName>
</protein>
<dbReference type="PRINTS" id="PR00095">
    <property type="entry name" value="ANTSNTHASEI"/>
</dbReference>
<dbReference type="Pfam" id="PF00425">
    <property type="entry name" value="Chorismate_bind"/>
    <property type="match status" value="1"/>
</dbReference>
<dbReference type="GO" id="GO:0000162">
    <property type="term" value="P:L-tryptophan biosynthetic process"/>
    <property type="evidence" value="ECO:0007669"/>
    <property type="project" value="TreeGrafter"/>
</dbReference>